<dbReference type="PANTHER" id="PTHR42776">
    <property type="entry name" value="SERINE PEPTIDASE S9 FAMILY MEMBER"/>
    <property type="match status" value="1"/>
</dbReference>
<dbReference type="Proteomes" id="UP001305815">
    <property type="component" value="Chromosome"/>
</dbReference>
<dbReference type="InterPro" id="IPR029058">
    <property type="entry name" value="AB_hydrolase_fold"/>
</dbReference>
<dbReference type="EMBL" id="AP027742">
    <property type="protein sequence ID" value="BDZ77401.1"/>
    <property type="molecule type" value="Genomic_DNA"/>
</dbReference>
<keyword evidence="1" id="KW-0378">Hydrolase</keyword>
<dbReference type="Gene3D" id="2.120.10.30">
    <property type="entry name" value="TolB, C-terminal domain"/>
    <property type="match status" value="1"/>
</dbReference>
<evidence type="ECO:0000256" key="1">
    <source>
        <dbReference type="ARBA" id="ARBA00022801"/>
    </source>
</evidence>
<proteinExistence type="predicted"/>
<protein>
    <submittedName>
        <fullName evidence="3">Peptidase</fullName>
    </submittedName>
</protein>
<keyword evidence="4" id="KW-1185">Reference proteome</keyword>
<accession>A0ABM8I524</accession>
<reference evidence="4" key="1">
    <citation type="journal article" date="2023" name="Int. J. Syst. Evol. Microbiol.">
        <title>Claveliimonas bilis gen. nov., sp. nov., deoxycholic acid-producing bacteria isolated from human faeces, and reclassification of Sellimonas monacensis Zenner et al. 2021 as Claveliimonas monacensis comb. nov.</title>
        <authorList>
            <person name="Hisatomi A."/>
            <person name="Kastawa N.W.E.P.G."/>
            <person name="Song I."/>
            <person name="Ohkuma M."/>
            <person name="Fukiya S."/>
            <person name="Sakamoto M."/>
        </authorList>
    </citation>
    <scope>NUCLEOTIDE SEQUENCE [LARGE SCALE GENOMIC DNA]</scope>
    <source>
        <strain evidence="4">12BBH14</strain>
    </source>
</reference>
<evidence type="ECO:0000313" key="4">
    <source>
        <dbReference type="Proteomes" id="UP001305815"/>
    </source>
</evidence>
<name>A0ABM8I524_9FIRM</name>
<gene>
    <name evidence="3" type="ORF">Lac1_15840</name>
</gene>
<dbReference type="Pfam" id="PF00326">
    <property type="entry name" value="Peptidase_S9"/>
    <property type="match status" value="1"/>
</dbReference>
<dbReference type="PANTHER" id="PTHR42776:SF27">
    <property type="entry name" value="DIPEPTIDYL PEPTIDASE FAMILY MEMBER 6"/>
    <property type="match status" value="1"/>
</dbReference>
<sequence length="656" mass="74053">MKKSITCESFLDYQFVSDPRISPDGKHTAFIVKKADIKANTYQSSLYLFSHETNETKQMTSLGSVNSFIWEDNQTILFASVRSDKVKEAIKSGEEIMSFHTLDITGGEAKESFILPVKGTSLIPVGGDNYAVIASFDNERPDVEGLDESEKKKRLLEYKNRGYEHIREVPFTVNGGGYISRIRNRLYLYNRKTGKIEALTDPMFNVAGVKAEQGRILYIGQKFEDVKSLKNGVYLYDTAAKKSSCLLEPGRYLIKGFDLYQDKAVLNLTDGESYGNGQNGDFYTIDIQTKEQKLLLSHEHHCVGNTVTTDVKLGGGQTMKKDGKYLYFTSTVDMDCVIERLDMESGECLRITDKGSVDFLDVKDGKLVCTAFTESRLEELYECKDGKLCQLTHLNDFVQDEYDVCTPEYIEVKGNAPWEIQGYVLKPADYVPGKKYPGILAMHGGPRLTYGPVFMHQMQMFANAGYFVFFCNPRGSEGRGNEFGDIRRRFGEIDYQDFMEFTDGVLKKYPDIDAGRIGVEGGSYGGFMTNWIIGHTDRFAAACSQRSIANWTSMEGSTDIGYYFCKGQTGASHMEDHELQWKQSPLASADKCTTPTLFIHGEKDYRCYMGEAFQMFAALKLHGCDAKLCLFEGENHELSRSGRPKQRLKRLEEMKA</sequence>
<organism evidence="3 4">
    <name type="scientific">Claveliimonas bilis</name>
    <dbReference type="NCBI Taxonomy" id="3028070"/>
    <lineage>
        <taxon>Bacteria</taxon>
        <taxon>Bacillati</taxon>
        <taxon>Bacillota</taxon>
        <taxon>Clostridia</taxon>
        <taxon>Lachnospirales</taxon>
        <taxon>Lachnospiraceae</taxon>
        <taxon>Claveliimonas</taxon>
    </lineage>
</organism>
<evidence type="ECO:0000259" key="2">
    <source>
        <dbReference type="Pfam" id="PF00326"/>
    </source>
</evidence>
<dbReference type="Gene3D" id="3.40.50.1820">
    <property type="entry name" value="alpha/beta hydrolase"/>
    <property type="match status" value="1"/>
</dbReference>
<feature type="domain" description="Peptidase S9 prolyl oligopeptidase catalytic" evidence="2">
    <location>
        <begin position="453"/>
        <end position="653"/>
    </location>
</feature>
<dbReference type="SUPFAM" id="SSF82171">
    <property type="entry name" value="DPP6 N-terminal domain-like"/>
    <property type="match status" value="1"/>
</dbReference>
<dbReference type="InterPro" id="IPR011042">
    <property type="entry name" value="6-blade_b-propeller_TolB-like"/>
</dbReference>
<dbReference type="SUPFAM" id="SSF53474">
    <property type="entry name" value="alpha/beta-Hydrolases"/>
    <property type="match status" value="1"/>
</dbReference>
<dbReference type="InterPro" id="IPR001375">
    <property type="entry name" value="Peptidase_S9_cat"/>
</dbReference>
<evidence type="ECO:0000313" key="3">
    <source>
        <dbReference type="EMBL" id="BDZ77401.1"/>
    </source>
</evidence>